<gene>
    <name evidence="4" type="ORF">SNE34_07000</name>
</gene>
<feature type="chain" id="PRO_5045492574" evidence="2">
    <location>
        <begin position="21"/>
        <end position="193"/>
    </location>
</feature>
<dbReference type="Gene3D" id="2.40.160.10">
    <property type="entry name" value="Porin"/>
    <property type="match status" value="1"/>
</dbReference>
<name>A0ABU7YXR4_9GAMM</name>
<dbReference type="Proteomes" id="UP001355056">
    <property type="component" value="Unassembled WGS sequence"/>
</dbReference>
<keyword evidence="1 2" id="KW-0732">Signal</keyword>
<proteinExistence type="predicted"/>
<evidence type="ECO:0000256" key="2">
    <source>
        <dbReference type="SAM" id="SignalP"/>
    </source>
</evidence>
<feature type="signal peptide" evidence="2">
    <location>
        <begin position="1"/>
        <end position="20"/>
    </location>
</feature>
<sequence>MKKSLLALTLLAATPFMASAADGISYNYVEGGYIATETDSNLDADGWAINGSGAIAPNFHVFGGYSGQKTDDFVVGPTRFEGVDIDQMRLGLGYNHEISPRADLLTRVAYERSEDEFDNSFDGYSVEAGVRGALTQSLEGYALAGYEDGSDYDGDFYGRVGAQVKFNPMWGITGDVKFVDGATQYFVGPRVTF</sequence>
<dbReference type="Pfam" id="PF13505">
    <property type="entry name" value="OMP_b-brl"/>
    <property type="match status" value="1"/>
</dbReference>
<dbReference type="SUPFAM" id="SSF56935">
    <property type="entry name" value="Porins"/>
    <property type="match status" value="1"/>
</dbReference>
<dbReference type="RefSeq" id="WP_332616041.1">
    <property type="nucleotide sequence ID" value="NZ_JAXGFP010000003.1"/>
</dbReference>
<comment type="caution">
    <text evidence="4">The sequence shown here is derived from an EMBL/GenBank/DDBJ whole genome shotgun (WGS) entry which is preliminary data.</text>
</comment>
<dbReference type="InterPro" id="IPR023614">
    <property type="entry name" value="Porin_dom_sf"/>
</dbReference>
<accession>A0ABU7YXR4</accession>
<dbReference type="EMBL" id="JAXGFP010000003">
    <property type="protein sequence ID" value="MEG3183753.1"/>
    <property type="molecule type" value="Genomic_DNA"/>
</dbReference>
<evidence type="ECO:0000259" key="3">
    <source>
        <dbReference type="Pfam" id="PF13505"/>
    </source>
</evidence>
<protein>
    <submittedName>
        <fullName evidence="4">Diffusible signal factor-reguated Ax21 family protein</fullName>
    </submittedName>
</protein>
<feature type="domain" description="Outer membrane protein beta-barrel" evidence="3">
    <location>
        <begin position="7"/>
        <end position="139"/>
    </location>
</feature>
<organism evidence="4 5">
    <name type="scientific">Novilysobacter erysipheiresistens</name>
    <dbReference type="NCBI Taxonomy" id="1749332"/>
    <lineage>
        <taxon>Bacteria</taxon>
        <taxon>Pseudomonadati</taxon>
        <taxon>Pseudomonadota</taxon>
        <taxon>Gammaproteobacteria</taxon>
        <taxon>Lysobacterales</taxon>
        <taxon>Lysobacteraceae</taxon>
        <taxon>Novilysobacter</taxon>
    </lineage>
</organism>
<dbReference type="InterPro" id="IPR026364">
    <property type="entry name" value="Ax21"/>
</dbReference>
<evidence type="ECO:0000313" key="4">
    <source>
        <dbReference type="EMBL" id="MEG3183753.1"/>
    </source>
</evidence>
<dbReference type="NCBIfam" id="NF041455">
    <property type="entry name" value="DSF_Ax21"/>
    <property type="match status" value="1"/>
</dbReference>
<evidence type="ECO:0000256" key="1">
    <source>
        <dbReference type="ARBA" id="ARBA00022729"/>
    </source>
</evidence>
<evidence type="ECO:0000313" key="5">
    <source>
        <dbReference type="Proteomes" id="UP001355056"/>
    </source>
</evidence>
<reference evidence="4 5" key="1">
    <citation type="journal article" date="2016" name="Int. J. Syst. Evol. Microbiol.">
        <title>Lysobacter erysipheiresistens sp. nov., an antagonist of powdery mildew, isolated from tobacco-cultivated soil.</title>
        <authorList>
            <person name="Xie B."/>
            <person name="Li T."/>
            <person name="Lin X."/>
            <person name="Wang C.J."/>
            <person name="Chen Y.J."/>
            <person name="Liu W.J."/>
            <person name="Zhao Z.W."/>
        </authorList>
    </citation>
    <scope>NUCLEOTIDE SEQUENCE [LARGE SCALE GENOMIC DNA]</scope>
    <source>
        <strain evidence="4 5">RS-LYSO-3</strain>
    </source>
</reference>
<keyword evidence="5" id="KW-1185">Reference proteome</keyword>
<dbReference type="InterPro" id="IPR027385">
    <property type="entry name" value="Beta-barrel_OMP"/>
</dbReference>